<gene>
    <name evidence="1" type="ORF">FUA23_22125</name>
</gene>
<evidence type="ECO:0000313" key="1">
    <source>
        <dbReference type="EMBL" id="TXF80976.1"/>
    </source>
</evidence>
<dbReference type="AlphaFoldDB" id="A0A5C7F0W5"/>
<evidence type="ECO:0000313" key="2">
    <source>
        <dbReference type="Proteomes" id="UP000321907"/>
    </source>
</evidence>
<sequence length="97" mass="10956">MENGIILEKMETKNIFILKEIAGIYPVVKVDESGKRTCIWNDDIKVSSQPYVDANSPCECTVYQNNKMIGLGFINDNGDLIEGTSIASWRPLPYIER</sequence>
<accession>A0A5C7F0W5</accession>
<dbReference type="Proteomes" id="UP000321907">
    <property type="component" value="Unassembled WGS sequence"/>
</dbReference>
<comment type="caution">
    <text evidence="1">The sequence shown here is derived from an EMBL/GenBank/DDBJ whole genome shotgun (WGS) entry which is preliminary data.</text>
</comment>
<proteinExistence type="predicted"/>
<dbReference type="RefSeq" id="WP_147932952.1">
    <property type="nucleotide sequence ID" value="NZ_VOXD01000091.1"/>
</dbReference>
<dbReference type="EMBL" id="VOXD01000091">
    <property type="protein sequence ID" value="TXF80976.1"/>
    <property type="molecule type" value="Genomic_DNA"/>
</dbReference>
<name>A0A5C7F0W5_9BACT</name>
<reference evidence="1 2" key="1">
    <citation type="submission" date="2019-08" db="EMBL/GenBank/DDBJ databases">
        <title>Lewinella sp. strain SSH13 Genome sequencing and assembly.</title>
        <authorList>
            <person name="Kim I."/>
        </authorList>
    </citation>
    <scope>NUCLEOTIDE SEQUENCE [LARGE SCALE GENOMIC DNA]</scope>
    <source>
        <strain evidence="1 2">SSH13</strain>
    </source>
</reference>
<keyword evidence="2" id="KW-1185">Reference proteome</keyword>
<protein>
    <submittedName>
        <fullName evidence="1">Uncharacterized protein</fullName>
    </submittedName>
</protein>
<organism evidence="1 2">
    <name type="scientific">Neolewinella aurantiaca</name>
    <dbReference type="NCBI Taxonomy" id="2602767"/>
    <lineage>
        <taxon>Bacteria</taxon>
        <taxon>Pseudomonadati</taxon>
        <taxon>Bacteroidota</taxon>
        <taxon>Saprospiria</taxon>
        <taxon>Saprospirales</taxon>
        <taxon>Lewinellaceae</taxon>
        <taxon>Neolewinella</taxon>
    </lineage>
</organism>